<dbReference type="AlphaFoldDB" id="A0A538SKH5"/>
<dbReference type="PROSITE" id="PS50850">
    <property type="entry name" value="MFS"/>
    <property type="match status" value="1"/>
</dbReference>
<feature type="region of interest" description="Disordered" evidence="7">
    <location>
        <begin position="1"/>
        <end position="36"/>
    </location>
</feature>
<keyword evidence="3" id="KW-1003">Cell membrane</keyword>
<evidence type="ECO:0000256" key="4">
    <source>
        <dbReference type="ARBA" id="ARBA00022692"/>
    </source>
</evidence>
<feature type="transmembrane region" description="Helical" evidence="8">
    <location>
        <begin position="397"/>
        <end position="415"/>
    </location>
</feature>
<evidence type="ECO:0000313" key="10">
    <source>
        <dbReference type="EMBL" id="TMQ51862.1"/>
    </source>
</evidence>
<evidence type="ECO:0000256" key="2">
    <source>
        <dbReference type="ARBA" id="ARBA00022448"/>
    </source>
</evidence>
<dbReference type="Gene3D" id="1.20.1250.20">
    <property type="entry name" value="MFS general substrate transporter like domains"/>
    <property type="match status" value="1"/>
</dbReference>
<gene>
    <name evidence="10" type="ORF">E6K73_04415</name>
</gene>
<evidence type="ECO:0000313" key="11">
    <source>
        <dbReference type="Proteomes" id="UP000320184"/>
    </source>
</evidence>
<sequence length="450" mass="47780">MAPCHAADRGAVPGGRGATGRHPQRGLARPADPGMGGREIPLLRQRDFRALFTGQLISILGERFTYLALVGLLAEHTSHFRDPRSSLLLTLLANVMLAPVLLFAPFTGPWLDRTNLKRVMVASDALRSVIVVLIPILYLGTGNTAPVFALVFALFTCNVLFLPAKSALTPEIVPPAQLLMANGLLSIAGVVATAAGALSGGWLIDHWGWRTALYLNGATYGVSVIALLLISYRPHHALAPPPGISWRRYFTEVAEGWEVVRRNRAVGIALLSLGAVWVGGGFLHVAGNQHIQRSASAPGMERLGLLMCALGVGSLIGTWWINHRGKNAPRAVLLGGGLVLAGLGIVVFAVSARFAVFAAAAFVIGLAAAPAFMLSETLLQEGTEPRQRGRVFSARDFLMRLVFFLGVTTAGWASRSLGLRATLLICAGIVTAAGALALWWGRRGAEPRVA</sequence>
<feature type="transmembrane region" description="Helical" evidence="8">
    <location>
        <begin position="86"/>
        <end position="107"/>
    </location>
</feature>
<dbReference type="EMBL" id="VBOT01000052">
    <property type="protein sequence ID" value="TMQ51862.1"/>
    <property type="molecule type" value="Genomic_DNA"/>
</dbReference>
<dbReference type="SUPFAM" id="SSF103473">
    <property type="entry name" value="MFS general substrate transporter"/>
    <property type="match status" value="1"/>
</dbReference>
<comment type="caution">
    <text evidence="10">The sequence shown here is derived from an EMBL/GenBank/DDBJ whole genome shotgun (WGS) entry which is preliminary data.</text>
</comment>
<evidence type="ECO:0000256" key="3">
    <source>
        <dbReference type="ARBA" id="ARBA00022475"/>
    </source>
</evidence>
<keyword evidence="5 8" id="KW-1133">Transmembrane helix</keyword>
<dbReference type="Pfam" id="PF07690">
    <property type="entry name" value="MFS_1"/>
    <property type="match status" value="1"/>
</dbReference>
<name>A0A538SKH5_UNCEI</name>
<dbReference type="GO" id="GO:0005886">
    <property type="term" value="C:plasma membrane"/>
    <property type="evidence" value="ECO:0007669"/>
    <property type="project" value="UniProtKB-SubCell"/>
</dbReference>
<feature type="transmembrane region" description="Helical" evidence="8">
    <location>
        <begin position="211"/>
        <end position="230"/>
    </location>
</feature>
<keyword evidence="2" id="KW-0813">Transport</keyword>
<evidence type="ECO:0000256" key="8">
    <source>
        <dbReference type="SAM" id="Phobius"/>
    </source>
</evidence>
<keyword evidence="4 8" id="KW-0812">Transmembrane</keyword>
<feature type="domain" description="Major facilitator superfamily (MFS) profile" evidence="9">
    <location>
        <begin position="265"/>
        <end position="450"/>
    </location>
</feature>
<evidence type="ECO:0000256" key="7">
    <source>
        <dbReference type="SAM" id="MobiDB-lite"/>
    </source>
</evidence>
<proteinExistence type="predicted"/>
<evidence type="ECO:0000256" key="5">
    <source>
        <dbReference type="ARBA" id="ARBA00022989"/>
    </source>
</evidence>
<comment type="subcellular location">
    <subcellularLocation>
        <location evidence="1">Cell membrane</location>
        <topology evidence="1">Multi-pass membrane protein</topology>
    </subcellularLocation>
</comment>
<feature type="transmembrane region" description="Helical" evidence="8">
    <location>
        <begin position="176"/>
        <end position="199"/>
    </location>
</feature>
<evidence type="ECO:0000259" key="9">
    <source>
        <dbReference type="PROSITE" id="PS50850"/>
    </source>
</evidence>
<protein>
    <submittedName>
        <fullName evidence="10">MFS transporter</fullName>
    </submittedName>
</protein>
<dbReference type="PRINTS" id="PR01988">
    <property type="entry name" value="EXPORTERBACE"/>
</dbReference>
<evidence type="ECO:0000256" key="1">
    <source>
        <dbReference type="ARBA" id="ARBA00004651"/>
    </source>
</evidence>
<feature type="transmembrane region" description="Helical" evidence="8">
    <location>
        <begin position="50"/>
        <end position="74"/>
    </location>
</feature>
<feature type="transmembrane region" description="Helical" evidence="8">
    <location>
        <begin position="119"/>
        <end position="139"/>
    </location>
</feature>
<dbReference type="GO" id="GO:0022857">
    <property type="term" value="F:transmembrane transporter activity"/>
    <property type="evidence" value="ECO:0007669"/>
    <property type="project" value="InterPro"/>
</dbReference>
<dbReference type="CDD" id="cd06173">
    <property type="entry name" value="MFS_MefA_like"/>
    <property type="match status" value="1"/>
</dbReference>
<reference evidence="10 11" key="1">
    <citation type="journal article" date="2019" name="Nat. Microbiol.">
        <title>Mediterranean grassland soil C-N compound turnover is dependent on rainfall and depth, and is mediated by genomically divergent microorganisms.</title>
        <authorList>
            <person name="Diamond S."/>
            <person name="Andeer P.F."/>
            <person name="Li Z."/>
            <person name="Crits-Christoph A."/>
            <person name="Burstein D."/>
            <person name="Anantharaman K."/>
            <person name="Lane K.R."/>
            <person name="Thomas B.C."/>
            <person name="Pan C."/>
            <person name="Northen T.R."/>
            <person name="Banfield J.F."/>
        </authorList>
    </citation>
    <scope>NUCLEOTIDE SEQUENCE [LARGE SCALE GENOMIC DNA]</scope>
    <source>
        <strain evidence="10">WS_3</strain>
    </source>
</reference>
<feature type="transmembrane region" description="Helical" evidence="8">
    <location>
        <begin position="265"/>
        <end position="283"/>
    </location>
</feature>
<feature type="transmembrane region" description="Helical" evidence="8">
    <location>
        <begin position="356"/>
        <end position="376"/>
    </location>
</feature>
<feature type="transmembrane region" description="Helical" evidence="8">
    <location>
        <begin position="421"/>
        <end position="440"/>
    </location>
</feature>
<accession>A0A538SKH5</accession>
<feature type="transmembrane region" description="Helical" evidence="8">
    <location>
        <begin position="331"/>
        <end position="350"/>
    </location>
</feature>
<dbReference type="InterPro" id="IPR022324">
    <property type="entry name" value="Bacilysin_exporter_BacE_put"/>
</dbReference>
<dbReference type="InterPro" id="IPR020846">
    <property type="entry name" value="MFS_dom"/>
</dbReference>
<dbReference type="InterPro" id="IPR036259">
    <property type="entry name" value="MFS_trans_sf"/>
</dbReference>
<evidence type="ECO:0000256" key="6">
    <source>
        <dbReference type="ARBA" id="ARBA00023136"/>
    </source>
</evidence>
<feature type="transmembrane region" description="Helical" evidence="8">
    <location>
        <begin position="303"/>
        <end position="322"/>
    </location>
</feature>
<dbReference type="InterPro" id="IPR011701">
    <property type="entry name" value="MFS"/>
</dbReference>
<dbReference type="PANTHER" id="PTHR43266:SF2">
    <property type="entry name" value="MAJOR FACILITATOR SUPERFAMILY (MFS) PROFILE DOMAIN-CONTAINING PROTEIN"/>
    <property type="match status" value="1"/>
</dbReference>
<dbReference type="Proteomes" id="UP000320184">
    <property type="component" value="Unassembled WGS sequence"/>
</dbReference>
<dbReference type="PANTHER" id="PTHR43266">
    <property type="entry name" value="MACROLIDE-EFFLUX PROTEIN"/>
    <property type="match status" value="1"/>
</dbReference>
<keyword evidence="6 8" id="KW-0472">Membrane</keyword>
<organism evidence="10 11">
    <name type="scientific">Eiseniibacteriota bacterium</name>
    <dbReference type="NCBI Taxonomy" id="2212470"/>
    <lineage>
        <taxon>Bacteria</taxon>
        <taxon>Candidatus Eiseniibacteriota</taxon>
    </lineage>
</organism>